<dbReference type="CTD" id="182705"/>
<organism evidence="2 3">
    <name type="scientific">Caenorhabditis elegans</name>
    <dbReference type="NCBI Taxonomy" id="6239"/>
    <lineage>
        <taxon>Eukaryota</taxon>
        <taxon>Metazoa</taxon>
        <taxon>Ecdysozoa</taxon>
        <taxon>Nematoda</taxon>
        <taxon>Chromadorea</taxon>
        <taxon>Rhabditida</taxon>
        <taxon>Rhabditina</taxon>
        <taxon>Rhabditomorpha</taxon>
        <taxon>Rhabditoidea</taxon>
        <taxon>Rhabditidae</taxon>
        <taxon>Peloderinae</taxon>
        <taxon>Caenorhabditis</taxon>
    </lineage>
</organism>
<evidence type="ECO:0000313" key="4">
    <source>
        <dbReference type="WormBase" id="C17B7.3b"/>
    </source>
</evidence>
<dbReference type="EMBL" id="BX284605">
    <property type="protein sequence ID" value="CCU83315.1"/>
    <property type="molecule type" value="Genomic_DNA"/>
</dbReference>
<feature type="signal peptide" evidence="1">
    <location>
        <begin position="1"/>
        <end position="20"/>
    </location>
</feature>
<feature type="chain" id="PRO_5004019721" evidence="1">
    <location>
        <begin position="21"/>
        <end position="45"/>
    </location>
</feature>
<evidence type="ECO:0000313" key="2">
    <source>
        <dbReference type="EMBL" id="CCU83315.1"/>
    </source>
</evidence>
<evidence type="ECO:0000256" key="1">
    <source>
        <dbReference type="SAM" id="SignalP"/>
    </source>
</evidence>
<dbReference type="HOGENOM" id="CLU_3208119_0_0_1"/>
<evidence type="ECO:0000313" key="3">
    <source>
        <dbReference type="Proteomes" id="UP000001940"/>
    </source>
</evidence>
<dbReference type="Bgee" id="WBGene00015877">
    <property type="expression patterns" value="Expressed in larva"/>
</dbReference>
<dbReference type="OrthoDB" id="5804752at2759"/>
<keyword evidence="3" id="KW-1185">Reference proteome</keyword>
<accession>M1ZJT0</accession>
<dbReference type="Proteomes" id="UP000001940">
    <property type="component" value="Chromosome V"/>
</dbReference>
<sequence>MNQFILAAFLLAAIFAVSEAAVAKKKVKEGESLVIDSMNRLHRIL</sequence>
<reference evidence="2 3" key="1">
    <citation type="journal article" date="1998" name="Science">
        <title>Genome sequence of the nematode C. elegans: a platform for investigating biology.</title>
        <authorList>
            <consortium name="The C. elegans sequencing consortium"/>
            <person name="Sulson J.E."/>
            <person name="Waterston R."/>
        </authorList>
    </citation>
    <scope>NUCLEOTIDE SEQUENCE [LARGE SCALE GENOMIC DNA]</scope>
    <source>
        <strain evidence="2 3">Bristol N2</strain>
    </source>
</reference>
<proteinExistence type="predicted"/>
<keyword evidence="1" id="KW-0732">Signal</keyword>
<dbReference type="AlphaFoldDB" id="M1ZJT0"/>
<dbReference type="ExpressionAtlas" id="M1ZJT0">
    <property type="expression patterns" value="differential"/>
</dbReference>
<name>M1ZJT0_CAEEL</name>
<dbReference type="AGR" id="WB:WBGene00015877"/>
<gene>
    <name evidence="2 4" type="ORF">C17B7.3</name>
    <name evidence="2" type="ORF">CELE_C17B7.3</name>
</gene>
<dbReference type="GeneID" id="182705"/>
<dbReference type="WormBase" id="C17B7.3b">
    <property type="protein sequence ID" value="CE48322"/>
    <property type="gene ID" value="WBGene00015877"/>
</dbReference>
<dbReference type="KEGG" id="cel:CELE_C17B7.3"/>
<dbReference type="RefSeq" id="NP_001294729.1">
    <property type="nucleotide sequence ID" value="NM_001307800.1"/>
</dbReference>
<protein>
    <submittedName>
        <fullName evidence="2">DUF19 domain-containing protein</fullName>
    </submittedName>
</protein>